<proteinExistence type="inferred from homology"/>
<comment type="function">
    <text evidence="1">Multidrug efflux pump.</text>
</comment>
<feature type="transmembrane region" description="Helical" evidence="15">
    <location>
        <begin position="237"/>
        <end position="258"/>
    </location>
</feature>
<keyword evidence="6" id="KW-0813">Transport</keyword>
<evidence type="ECO:0000256" key="8">
    <source>
        <dbReference type="ARBA" id="ARBA00022475"/>
    </source>
</evidence>
<dbReference type="GO" id="GO:0006811">
    <property type="term" value="P:monoatomic ion transport"/>
    <property type="evidence" value="ECO:0007669"/>
    <property type="project" value="UniProtKB-KW"/>
</dbReference>
<keyword evidence="8" id="KW-1003">Cell membrane</keyword>
<feature type="transmembrane region" description="Helical" evidence="15">
    <location>
        <begin position="320"/>
        <end position="346"/>
    </location>
</feature>
<feature type="transmembrane region" description="Helical" evidence="15">
    <location>
        <begin position="270"/>
        <end position="292"/>
    </location>
</feature>
<evidence type="ECO:0000256" key="11">
    <source>
        <dbReference type="ARBA" id="ARBA00023065"/>
    </source>
</evidence>
<dbReference type="RefSeq" id="WP_091732443.1">
    <property type="nucleotide sequence ID" value="NZ_FNQE01000037.1"/>
</dbReference>
<evidence type="ECO:0000256" key="2">
    <source>
        <dbReference type="ARBA" id="ARBA00004651"/>
    </source>
</evidence>
<dbReference type="Proteomes" id="UP000198625">
    <property type="component" value="Unassembled WGS sequence"/>
</dbReference>
<dbReference type="OrthoDB" id="9811110at2"/>
<evidence type="ECO:0000256" key="5">
    <source>
        <dbReference type="ARBA" id="ARBA00022106"/>
    </source>
</evidence>
<reference evidence="16 17" key="1">
    <citation type="submission" date="2016-10" db="EMBL/GenBank/DDBJ databases">
        <authorList>
            <person name="de Groot N.N."/>
        </authorList>
    </citation>
    <scope>NUCLEOTIDE SEQUENCE [LARGE SCALE GENOMIC DNA]</scope>
    <source>
        <strain evidence="16 17">DSM 21650</strain>
    </source>
</reference>
<dbReference type="Pfam" id="PF01554">
    <property type="entry name" value="MatE"/>
    <property type="match status" value="2"/>
</dbReference>
<comment type="similarity">
    <text evidence="3">Belongs to the multi antimicrobial extrusion (MATE) (TC 2.A.66.1) family. MepA subfamily.</text>
</comment>
<dbReference type="CDD" id="cd13143">
    <property type="entry name" value="MATE_MepA_like"/>
    <property type="match status" value="1"/>
</dbReference>
<dbReference type="PANTHER" id="PTHR43298">
    <property type="entry name" value="MULTIDRUG RESISTANCE PROTEIN NORM-RELATED"/>
    <property type="match status" value="1"/>
</dbReference>
<comment type="subcellular location">
    <subcellularLocation>
        <location evidence="2">Cell membrane</location>
        <topology evidence="2">Multi-pass membrane protein</topology>
    </subcellularLocation>
</comment>
<dbReference type="STRING" id="415015.SAMN05660462_02732"/>
<feature type="transmembrane region" description="Helical" evidence="15">
    <location>
        <begin position="166"/>
        <end position="191"/>
    </location>
</feature>
<dbReference type="PANTHER" id="PTHR43298:SF2">
    <property type="entry name" value="FMN_FAD EXPORTER YEEO-RELATED"/>
    <property type="match status" value="1"/>
</dbReference>
<evidence type="ECO:0000256" key="3">
    <source>
        <dbReference type="ARBA" id="ARBA00008417"/>
    </source>
</evidence>
<dbReference type="InterPro" id="IPR002528">
    <property type="entry name" value="MATE_fam"/>
</dbReference>
<feature type="transmembrane region" description="Helical" evidence="15">
    <location>
        <begin position="94"/>
        <end position="117"/>
    </location>
</feature>
<keyword evidence="13" id="KW-0046">Antibiotic resistance</keyword>
<dbReference type="PIRSF" id="PIRSF006603">
    <property type="entry name" value="DinF"/>
    <property type="match status" value="1"/>
</dbReference>
<keyword evidence="7" id="KW-0050">Antiport</keyword>
<evidence type="ECO:0000256" key="14">
    <source>
        <dbReference type="ARBA" id="ARBA00031636"/>
    </source>
</evidence>
<keyword evidence="10 15" id="KW-1133">Transmembrane helix</keyword>
<dbReference type="InterPro" id="IPR048279">
    <property type="entry name" value="MdtK-like"/>
</dbReference>
<feature type="transmembrane region" description="Helical" evidence="15">
    <location>
        <begin position="16"/>
        <end position="37"/>
    </location>
</feature>
<keyword evidence="11" id="KW-0406">Ion transport</keyword>
<evidence type="ECO:0000256" key="10">
    <source>
        <dbReference type="ARBA" id="ARBA00022989"/>
    </source>
</evidence>
<sequence>MGLDDNAFSKEKVSKLLFKFSIPAILSLLVAELYNMVDTIFVGREIGGNAIAALVVVFPIQRIVVAVAMLLAIGTSTSVAKSNGEKDYDSLRLYIKNALSLVILFMTILILAIFLFKENILGFLGASSTVLPYANDYLSIIIIGAIFQCFTLVIGYFLMSLGNRKVLLLSNIIGALTNVIVDYILVVSLGFGVKGAAIATVASQILAFIYMGYYFKKTNKTLKIKLGFSIDKKTAKAIILIGFAAFIIEAEDGFALAVLNNLLLNNVGDVGVIVSGVISKVFMFMFITIIGISSAMQPIAAYNAGAGQYERLKKVVRESIIVAFITSVILWAGALIFAKQIISIFIRDPNIIKESVKAFRIMISVFPIISLYYVSIYYFQAIGKARTSFLLSIYRQIILFIPLSILFVGVFKLGAIGAWISYPISDVISSVTSYFLVRKEGARITKKVEEKKKKTLKEPAYRTPVYE</sequence>
<dbReference type="InterPro" id="IPR050222">
    <property type="entry name" value="MATE_MdtK"/>
</dbReference>
<dbReference type="GO" id="GO:0015297">
    <property type="term" value="F:antiporter activity"/>
    <property type="evidence" value="ECO:0007669"/>
    <property type="project" value="UniProtKB-KW"/>
</dbReference>
<keyword evidence="9 15" id="KW-0812">Transmembrane</keyword>
<evidence type="ECO:0000256" key="4">
    <source>
        <dbReference type="ARBA" id="ARBA00020268"/>
    </source>
</evidence>
<organism evidence="16 17">
    <name type="scientific">Proteiniborus ethanoligenes</name>
    <dbReference type="NCBI Taxonomy" id="415015"/>
    <lineage>
        <taxon>Bacteria</taxon>
        <taxon>Bacillati</taxon>
        <taxon>Bacillota</taxon>
        <taxon>Clostridia</taxon>
        <taxon>Eubacteriales</taxon>
        <taxon>Proteiniborus</taxon>
    </lineage>
</organism>
<dbReference type="GO" id="GO:0046677">
    <property type="term" value="P:response to antibiotic"/>
    <property type="evidence" value="ECO:0007669"/>
    <property type="project" value="UniProtKB-KW"/>
</dbReference>
<feature type="transmembrane region" description="Helical" evidence="15">
    <location>
        <begin position="416"/>
        <end position="437"/>
    </location>
</feature>
<dbReference type="GO" id="GO:0042910">
    <property type="term" value="F:xenobiotic transmembrane transporter activity"/>
    <property type="evidence" value="ECO:0007669"/>
    <property type="project" value="InterPro"/>
</dbReference>
<dbReference type="InterPro" id="IPR045070">
    <property type="entry name" value="MATE_MepA-like"/>
</dbReference>
<evidence type="ECO:0000256" key="13">
    <source>
        <dbReference type="ARBA" id="ARBA00023251"/>
    </source>
</evidence>
<dbReference type="AlphaFoldDB" id="A0A1H3S5R0"/>
<keyword evidence="17" id="KW-1185">Reference proteome</keyword>
<evidence type="ECO:0000256" key="7">
    <source>
        <dbReference type="ARBA" id="ARBA00022449"/>
    </source>
</evidence>
<feature type="transmembrane region" description="Helical" evidence="15">
    <location>
        <begin position="137"/>
        <end position="159"/>
    </location>
</feature>
<gene>
    <name evidence="16" type="ORF">SAMN05660462_02732</name>
</gene>
<evidence type="ECO:0000313" key="16">
    <source>
        <dbReference type="EMBL" id="SDZ33386.1"/>
    </source>
</evidence>
<evidence type="ECO:0000256" key="1">
    <source>
        <dbReference type="ARBA" id="ARBA00003408"/>
    </source>
</evidence>
<accession>A0A1H3S5R0</accession>
<evidence type="ECO:0000256" key="12">
    <source>
        <dbReference type="ARBA" id="ARBA00023136"/>
    </source>
</evidence>
<evidence type="ECO:0000313" key="17">
    <source>
        <dbReference type="Proteomes" id="UP000198625"/>
    </source>
</evidence>
<feature type="transmembrane region" description="Helical" evidence="15">
    <location>
        <begin position="197"/>
        <end position="216"/>
    </location>
</feature>
<protein>
    <recommendedName>
        <fullName evidence="5">Multidrug export protein MepA</fullName>
    </recommendedName>
    <alternativeName>
        <fullName evidence="14">Multidrug-efflux transporter</fullName>
    </alternativeName>
    <alternativeName>
        <fullName evidence="4">Probable multidrug resistance protein NorM</fullName>
    </alternativeName>
</protein>
<feature type="transmembrane region" description="Helical" evidence="15">
    <location>
        <begin position="49"/>
        <end position="73"/>
    </location>
</feature>
<dbReference type="EMBL" id="FNQE01000037">
    <property type="protein sequence ID" value="SDZ33386.1"/>
    <property type="molecule type" value="Genomic_DNA"/>
</dbReference>
<name>A0A1H3S5R0_9FIRM</name>
<evidence type="ECO:0000256" key="9">
    <source>
        <dbReference type="ARBA" id="ARBA00022692"/>
    </source>
</evidence>
<keyword evidence="12 15" id="KW-0472">Membrane</keyword>
<feature type="transmembrane region" description="Helical" evidence="15">
    <location>
        <begin position="358"/>
        <end position="379"/>
    </location>
</feature>
<evidence type="ECO:0000256" key="6">
    <source>
        <dbReference type="ARBA" id="ARBA00022448"/>
    </source>
</evidence>
<evidence type="ECO:0000256" key="15">
    <source>
        <dbReference type="SAM" id="Phobius"/>
    </source>
</evidence>
<feature type="transmembrane region" description="Helical" evidence="15">
    <location>
        <begin position="391"/>
        <end position="410"/>
    </location>
</feature>
<dbReference type="GO" id="GO:0005886">
    <property type="term" value="C:plasma membrane"/>
    <property type="evidence" value="ECO:0007669"/>
    <property type="project" value="UniProtKB-SubCell"/>
</dbReference>